<dbReference type="InterPro" id="IPR016024">
    <property type="entry name" value="ARM-type_fold"/>
</dbReference>
<sequence>MPPLITKWNVLKDEDKDLFPLLECLSSVATALQSGFLPYSEPVYKRCLSLVEQTLNQTIANTNHPDQFDPPDKDFMIVALDLLSGLAEGLEAHIENLVRNSNILPLLYQCMQDPMPEVRQSSFALLGDLTKATFQHVRPFIGEFMPILGQNLNPEFISVCNNATWAIGEISIKMAGPEMKPFVPLVLTQLVQIINRANTPKTLLENTAITIGRLGYVCPQDVAPMLQQFIRQWCTSLRNIRDNEEKDSAFRGVCVMIGVNPAGVVQDFIFFCDAVASWVSPKEDLKEMFYKILHGFKNQVGDENWQRFAEQFPAPLRERLTQHYGV</sequence>
<dbReference type="InterPro" id="IPR011989">
    <property type="entry name" value="ARM-like"/>
</dbReference>
<accession>A0ABM1DPW5</accession>
<keyword evidence="4" id="KW-0677">Repeat</keyword>
<reference evidence="7" key="1">
    <citation type="submission" date="2025-08" db="UniProtKB">
        <authorList>
            <consortium name="RefSeq"/>
        </authorList>
    </citation>
    <scope>IDENTIFICATION</scope>
</reference>
<evidence type="ECO:0000313" key="6">
    <source>
        <dbReference type="Proteomes" id="UP000695022"/>
    </source>
</evidence>
<organism evidence="6 7">
    <name type="scientific">Priapulus caudatus</name>
    <name type="common">Priapulid worm</name>
    <dbReference type="NCBI Taxonomy" id="37621"/>
    <lineage>
        <taxon>Eukaryota</taxon>
        <taxon>Metazoa</taxon>
        <taxon>Ecdysozoa</taxon>
        <taxon>Scalidophora</taxon>
        <taxon>Priapulida</taxon>
        <taxon>Priapulimorpha</taxon>
        <taxon>Priapulimorphida</taxon>
        <taxon>Priapulidae</taxon>
        <taxon>Priapulus</taxon>
    </lineage>
</organism>
<evidence type="ECO:0000256" key="2">
    <source>
        <dbReference type="ARBA" id="ARBA00022448"/>
    </source>
</evidence>
<keyword evidence="2" id="KW-0813">Transport</keyword>
<keyword evidence="3" id="KW-0963">Cytoplasm</keyword>
<comment type="subcellular location">
    <subcellularLocation>
        <location evidence="1">Cytoplasm</location>
    </subcellularLocation>
</comment>
<dbReference type="Proteomes" id="UP000695022">
    <property type="component" value="Unplaced"/>
</dbReference>
<dbReference type="SUPFAM" id="SSF48371">
    <property type="entry name" value="ARM repeat"/>
    <property type="match status" value="1"/>
</dbReference>
<evidence type="ECO:0000313" key="7">
    <source>
        <dbReference type="RefSeq" id="XP_014661986.1"/>
    </source>
</evidence>
<dbReference type="InterPro" id="IPR000357">
    <property type="entry name" value="HEAT"/>
</dbReference>
<dbReference type="Gene3D" id="1.25.10.10">
    <property type="entry name" value="Leucine-rich Repeat Variant"/>
    <property type="match status" value="1"/>
</dbReference>
<dbReference type="PANTHER" id="PTHR10527">
    <property type="entry name" value="IMPORTIN BETA"/>
    <property type="match status" value="1"/>
</dbReference>
<dbReference type="InterPro" id="IPR040122">
    <property type="entry name" value="Importin_beta"/>
</dbReference>
<proteinExistence type="predicted"/>
<keyword evidence="5" id="KW-0653">Protein transport</keyword>
<evidence type="ECO:0000256" key="3">
    <source>
        <dbReference type="ARBA" id="ARBA00022490"/>
    </source>
</evidence>
<name>A0ABM1DPW5_PRICU</name>
<protein>
    <submittedName>
        <fullName evidence="7">Transportin-1-like</fullName>
    </submittedName>
</protein>
<dbReference type="GeneID" id="106805033"/>
<evidence type="ECO:0000256" key="5">
    <source>
        <dbReference type="ARBA" id="ARBA00022927"/>
    </source>
</evidence>
<dbReference type="Pfam" id="PF02985">
    <property type="entry name" value="HEAT"/>
    <property type="match status" value="1"/>
</dbReference>
<evidence type="ECO:0000256" key="4">
    <source>
        <dbReference type="ARBA" id="ARBA00022737"/>
    </source>
</evidence>
<dbReference type="RefSeq" id="XP_014661986.1">
    <property type="nucleotide sequence ID" value="XM_014806500.1"/>
</dbReference>
<evidence type="ECO:0000256" key="1">
    <source>
        <dbReference type="ARBA" id="ARBA00004496"/>
    </source>
</evidence>
<gene>
    <name evidence="7" type="primary">LOC106805033</name>
</gene>
<keyword evidence="6" id="KW-1185">Reference proteome</keyword>